<dbReference type="CDD" id="cd00338">
    <property type="entry name" value="Ser_Recombinase"/>
    <property type="match status" value="1"/>
</dbReference>
<dbReference type="InterPro" id="IPR006119">
    <property type="entry name" value="Resolv_N"/>
</dbReference>
<dbReference type="Gene3D" id="3.90.1750.20">
    <property type="entry name" value="Putative Large Serine Recombinase, Chain B, Domain 2"/>
    <property type="match status" value="1"/>
</dbReference>
<dbReference type="EMBL" id="SMAE01000015">
    <property type="protein sequence ID" value="TCS86389.1"/>
    <property type="molecule type" value="Genomic_DNA"/>
</dbReference>
<dbReference type="InterPro" id="IPR011109">
    <property type="entry name" value="DNA_bind_recombinase_dom"/>
</dbReference>
<dbReference type="Proteomes" id="UP000294567">
    <property type="component" value="Unassembled WGS sequence"/>
</dbReference>
<dbReference type="InterPro" id="IPR036162">
    <property type="entry name" value="Resolvase-like_N_sf"/>
</dbReference>
<feature type="domain" description="Resolvase/invertase-type recombinase catalytic" evidence="2">
    <location>
        <begin position="28"/>
        <end position="176"/>
    </location>
</feature>
<evidence type="ECO:0000259" key="2">
    <source>
        <dbReference type="PROSITE" id="PS51736"/>
    </source>
</evidence>
<dbReference type="Pfam" id="PF00239">
    <property type="entry name" value="Resolvase"/>
    <property type="match status" value="1"/>
</dbReference>
<accession>A0A4R3KPM2</accession>
<name>A0A4R3KPM2_9FIRM</name>
<dbReference type="SMART" id="SM00857">
    <property type="entry name" value="Resolvase"/>
    <property type="match status" value="1"/>
</dbReference>
<dbReference type="RefSeq" id="WP_132029511.1">
    <property type="nucleotide sequence ID" value="NZ_CP068564.1"/>
</dbReference>
<feature type="domain" description="Recombinase" evidence="3">
    <location>
        <begin position="184"/>
        <end position="311"/>
    </location>
</feature>
<dbReference type="GO" id="GO:0003677">
    <property type="term" value="F:DNA binding"/>
    <property type="evidence" value="ECO:0007669"/>
    <property type="project" value="InterPro"/>
</dbReference>
<dbReference type="Gene3D" id="3.40.50.1390">
    <property type="entry name" value="Resolvase, N-terminal catalytic domain"/>
    <property type="match status" value="1"/>
</dbReference>
<dbReference type="SUPFAM" id="SSF53041">
    <property type="entry name" value="Resolvase-like"/>
    <property type="match status" value="1"/>
</dbReference>
<evidence type="ECO:0000256" key="1">
    <source>
        <dbReference type="SAM" id="Coils"/>
    </source>
</evidence>
<dbReference type="InterPro" id="IPR050639">
    <property type="entry name" value="SSR_resolvase"/>
</dbReference>
<gene>
    <name evidence="4" type="ORF">EDD65_11510</name>
</gene>
<comment type="caution">
    <text evidence="4">The sequence shown here is derived from an EMBL/GenBank/DDBJ whole genome shotgun (WGS) entry which is preliminary data.</text>
</comment>
<dbReference type="PROSITE" id="PS51736">
    <property type="entry name" value="RECOMBINASES_3"/>
    <property type="match status" value="1"/>
</dbReference>
<keyword evidence="5" id="KW-1185">Reference proteome</keyword>
<dbReference type="Pfam" id="PF07508">
    <property type="entry name" value="Recombinase"/>
    <property type="match status" value="1"/>
</dbReference>
<evidence type="ECO:0000313" key="4">
    <source>
        <dbReference type="EMBL" id="TCS86389.1"/>
    </source>
</evidence>
<feature type="coiled-coil region" evidence="1">
    <location>
        <begin position="419"/>
        <end position="474"/>
    </location>
</feature>
<protein>
    <submittedName>
        <fullName evidence="4">DNA invertase Pin-like site-specific DNA recombinase</fullName>
    </submittedName>
</protein>
<dbReference type="PROSITE" id="PS51737">
    <property type="entry name" value="RECOMBINASE_DNA_BIND"/>
    <property type="match status" value="1"/>
</dbReference>
<dbReference type="InterPro" id="IPR038109">
    <property type="entry name" value="DNA_bind_recomb_sf"/>
</dbReference>
<dbReference type="GO" id="GO:0000150">
    <property type="term" value="F:DNA strand exchange activity"/>
    <property type="evidence" value="ECO:0007669"/>
    <property type="project" value="InterPro"/>
</dbReference>
<reference evidence="4 5" key="1">
    <citation type="submission" date="2019-03" db="EMBL/GenBank/DDBJ databases">
        <title>Genomic Encyclopedia of Type Strains, Phase IV (KMG-IV): sequencing the most valuable type-strain genomes for metagenomic binning, comparative biology and taxonomic classification.</title>
        <authorList>
            <person name="Goeker M."/>
        </authorList>
    </citation>
    <scope>NUCLEOTIDE SEQUENCE [LARGE SCALE GENOMIC DNA]</scope>
    <source>
        <strain evidence="4 5">DSM 26752</strain>
    </source>
</reference>
<dbReference type="PANTHER" id="PTHR30461:SF23">
    <property type="entry name" value="DNA RECOMBINASE-RELATED"/>
    <property type="match status" value="1"/>
</dbReference>
<dbReference type="PANTHER" id="PTHR30461">
    <property type="entry name" value="DNA-INVERTASE FROM LAMBDOID PROPHAGE"/>
    <property type="match status" value="1"/>
</dbReference>
<dbReference type="AlphaFoldDB" id="A0A4R3KPM2"/>
<dbReference type="OrthoDB" id="9769353at2"/>
<proteinExistence type="predicted"/>
<keyword evidence="1" id="KW-0175">Coiled coil</keyword>
<evidence type="ECO:0000259" key="3">
    <source>
        <dbReference type="PROSITE" id="PS51737"/>
    </source>
</evidence>
<organism evidence="4 5">
    <name type="scientific">Keratinibaculum paraultunense</name>
    <dbReference type="NCBI Taxonomy" id="1278232"/>
    <lineage>
        <taxon>Bacteria</taxon>
        <taxon>Bacillati</taxon>
        <taxon>Bacillota</taxon>
        <taxon>Tissierellia</taxon>
        <taxon>Tissierellales</taxon>
        <taxon>Tepidimicrobiaceae</taxon>
        <taxon>Keratinibaculum</taxon>
    </lineage>
</organism>
<dbReference type="InterPro" id="IPR025827">
    <property type="entry name" value="Zn_ribbon_recom_dom"/>
</dbReference>
<evidence type="ECO:0000313" key="5">
    <source>
        <dbReference type="Proteomes" id="UP000294567"/>
    </source>
</evidence>
<dbReference type="Pfam" id="PF13408">
    <property type="entry name" value="Zn_ribbon_recom"/>
    <property type="match status" value="1"/>
</dbReference>
<sequence>MSNNKVEVIEASLDRIDRKNSKEIKRLRVAAYCRVSTDSNEQLESYQSQVRYYKDLINSNENWEYVGVYADEAISGTQVRHRQGFQQMINDALDGKIDLILTKSISRFARNTLDILQYVRLLKDKNVAILFEKENINTLDMAGEMLLTILSSLAQAESESISRNVKLGLRMKMKRGELVGFHGCLGYDYDPETKTLTINEKEAEIVRYIFRRYVEGAGCFTIAKELTQLGFKTKNGNSTWHESSVRRIIKNEKYKGDVIMGKTFTVDPISKRRLENFGEETMYRIRDHHEPIIPREVFDKAQEILQKRSARHSNKGRGEKYSRKYAFSSLIQCGFCNSSFTRRTWHSGTKYEKITWSCVTAIKKGKKNCPHSKSIAEKDLESTFIDAFNLMISKNKQITEEFIKNVETTLSNSGTIKKLKEIEIKTSEIEKKIDNLMNLYLEGTLRKENFEAKYAELLNELEKVKVREKELQSIVNEEGDLKNRIAAFRKLFEDNKFLEEFDREIFETVIDKILVGKIDEEGVVNPYSITFVFKTGLEIEKKDIDNNLYLHSTHDTCGVCGIDVKGGKIGTNRNIDK</sequence>